<dbReference type="EMBL" id="CM042890">
    <property type="protein sequence ID" value="KAI4311091.1"/>
    <property type="molecule type" value="Genomic_DNA"/>
</dbReference>
<proteinExistence type="predicted"/>
<evidence type="ECO:0000313" key="1">
    <source>
        <dbReference type="EMBL" id="KAI4311091.1"/>
    </source>
</evidence>
<evidence type="ECO:0000313" key="2">
    <source>
        <dbReference type="Proteomes" id="UP001057402"/>
    </source>
</evidence>
<dbReference type="Proteomes" id="UP001057402">
    <property type="component" value="Chromosome 11"/>
</dbReference>
<gene>
    <name evidence="1" type="ORF">MLD38_036018</name>
</gene>
<reference evidence="2" key="1">
    <citation type="journal article" date="2023" name="Front. Plant Sci.">
        <title>Chromosomal-level genome assembly of Melastoma candidum provides insights into trichome evolution.</title>
        <authorList>
            <person name="Zhong Y."/>
            <person name="Wu W."/>
            <person name="Sun C."/>
            <person name="Zou P."/>
            <person name="Liu Y."/>
            <person name="Dai S."/>
            <person name="Zhou R."/>
        </authorList>
    </citation>
    <scope>NUCLEOTIDE SEQUENCE [LARGE SCALE GENOMIC DNA]</scope>
</reference>
<sequence>MDRIAKVSLTKVGEFNSQNMANVLRRVMIAEVPTVAIDLIKIELNSSVLNDEFIAHHLDRHQADTTSSSRIGGELQLGGLRERAEVVEPQQRNFNYRDADEMLDFCQMHGEQVRSHCIFWEVASNVQPWIRSLNRNDLMRAVQNCLIGLLNRYNGKFKHYDVNNEMLHRSFYQDQQGKPIRAAMFMIASQLDPSAALFVNDYHVEDGCDASMQVWTFLYDDVSQISLGFRSSFILGFRITIPLDIALPSSHPDHAKIKTVDELQSPPLFLCINRT</sequence>
<accession>A0ACB9LIL0</accession>
<keyword evidence="2" id="KW-1185">Reference proteome</keyword>
<name>A0ACB9LIL0_9MYRT</name>
<protein>
    <submittedName>
        <fullName evidence="1">Uncharacterized protein</fullName>
    </submittedName>
</protein>
<comment type="caution">
    <text evidence="1">The sequence shown here is derived from an EMBL/GenBank/DDBJ whole genome shotgun (WGS) entry which is preliminary data.</text>
</comment>
<organism evidence="1 2">
    <name type="scientific">Melastoma candidum</name>
    <dbReference type="NCBI Taxonomy" id="119954"/>
    <lineage>
        <taxon>Eukaryota</taxon>
        <taxon>Viridiplantae</taxon>
        <taxon>Streptophyta</taxon>
        <taxon>Embryophyta</taxon>
        <taxon>Tracheophyta</taxon>
        <taxon>Spermatophyta</taxon>
        <taxon>Magnoliopsida</taxon>
        <taxon>eudicotyledons</taxon>
        <taxon>Gunneridae</taxon>
        <taxon>Pentapetalae</taxon>
        <taxon>rosids</taxon>
        <taxon>malvids</taxon>
        <taxon>Myrtales</taxon>
        <taxon>Melastomataceae</taxon>
        <taxon>Melastomatoideae</taxon>
        <taxon>Melastomateae</taxon>
        <taxon>Melastoma</taxon>
    </lineage>
</organism>